<dbReference type="RefSeq" id="WP_208348328.1">
    <property type="nucleotide sequence ID" value="NZ_JAALHA020000007.1"/>
</dbReference>
<evidence type="ECO:0000313" key="3">
    <source>
        <dbReference type="Proteomes" id="UP000667802"/>
    </source>
</evidence>
<reference evidence="3" key="1">
    <citation type="journal article" date="2021" name="Science">
        <title>Hunting the eagle killer: A cyanobacterial neurotoxin causes vacuolar myelinopathy.</title>
        <authorList>
            <person name="Breinlinger S."/>
            <person name="Phillips T.J."/>
            <person name="Haram B.N."/>
            <person name="Mares J."/>
            <person name="Martinez Yerena J.A."/>
            <person name="Hrouzek P."/>
            <person name="Sobotka R."/>
            <person name="Henderson W.M."/>
            <person name="Schmieder P."/>
            <person name="Williams S.M."/>
            <person name="Lauderdale J.D."/>
            <person name="Wilde H.D."/>
            <person name="Gerrin W."/>
            <person name="Kust A."/>
            <person name="Washington J.W."/>
            <person name="Wagner C."/>
            <person name="Geier B."/>
            <person name="Liebeke M."/>
            <person name="Enke H."/>
            <person name="Niedermeyer T.H.J."/>
            <person name="Wilde S.B."/>
        </authorList>
    </citation>
    <scope>NUCLEOTIDE SEQUENCE [LARGE SCALE GENOMIC DNA]</scope>
    <source>
        <strain evidence="3">Thurmond2011</strain>
    </source>
</reference>
<dbReference type="Gene3D" id="2.160.10.10">
    <property type="entry name" value="Hexapeptide repeat proteins"/>
    <property type="match status" value="1"/>
</dbReference>
<comment type="caution">
    <text evidence="2">The sequence shown here is derived from an EMBL/GenBank/DDBJ whole genome shotgun (WGS) entry which is preliminary data.</text>
</comment>
<dbReference type="SUPFAM" id="SSF51161">
    <property type="entry name" value="Trimeric LpxA-like enzymes"/>
    <property type="match status" value="1"/>
</dbReference>
<evidence type="ECO:0000256" key="1">
    <source>
        <dbReference type="SAM" id="MobiDB-lite"/>
    </source>
</evidence>
<organism evidence="2 3">
    <name type="scientific">Aetokthonos hydrillicola Thurmond2011</name>
    <dbReference type="NCBI Taxonomy" id="2712845"/>
    <lineage>
        <taxon>Bacteria</taxon>
        <taxon>Bacillati</taxon>
        <taxon>Cyanobacteriota</taxon>
        <taxon>Cyanophyceae</taxon>
        <taxon>Nostocales</taxon>
        <taxon>Hapalosiphonaceae</taxon>
        <taxon>Aetokthonos</taxon>
    </lineage>
</organism>
<name>A0AAP5I752_9CYAN</name>
<dbReference type="AlphaFoldDB" id="A0AAP5I752"/>
<keyword evidence="3" id="KW-1185">Reference proteome</keyword>
<accession>A0AAP5I752</accession>
<dbReference type="EMBL" id="JAALHA020000007">
    <property type="protein sequence ID" value="MDR9896212.1"/>
    <property type="molecule type" value="Genomic_DNA"/>
</dbReference>
<dbReference type="Proteomes" id="UP000667802">
    <property type="component" value="Unassembled WGS sequence"/>
</dbReference>
<dbReference type="GO" id="GO:0031470">
    <property type="term" value="C:carboxysome"/>
    <property type="evidence" value="ECO:0007669"/>
    <property type="project" value="UniProtKB-ARBA"/>
</dbReference>
<dbReference type="GO" id="GO:0043886">
    <property type="term" value="F:structural constituent of carboxysome shell"/>
    <property type="evidence" value="ECO:0007669"/>
    <property type="project" value="UniProtKB-ARBA"/>
</dbReference>
<dbReference type="InterPro" id="IPR011004">
    <property type="entry name" value="Trimer_LpxA-like_sf"/>
</dbReference>
<proteinExistence type="predicted"/>
<gene>
    <name evidence="2" type="ORF">G7B40_016820</name>
</gene>
<feature type="region of interest" description="Disordered" evidence="1">
    <location>
        <begin position="139"/>
        <end position="180"/>
    </location>
</feature>
<keyword evidence="2" id="KW-0808">Transferase</keyword>
<sequence length="213" mass="21916">MSVPPLHFSHSFDSYTSGEVIVHPSAVIAPGVILLAAPNSKIIIGLGVCIGTGSILEVHEGTIEVEAGAMLGSGFLMIGEGKIGANACIGSATTVFNCSVEPGQVVPPNSILGDTSRSIAATDETTEATDNLIVEAELENNSSATPTTESPVIEPPVASTATPTIQETKPPAIESPNNSGSAIYGQVNIQRLLITLFPHRQSSTTPKSDEPSE</sequence>
<feature type="compositionally biased region" description="Polar residues" evidence="1">
    <location>
        <begin position="139"/>
        <end position="150"/>
    </location>
</feature>
<dbReference type="GO" id="GO:0016740">
    <property type="term" value="F:transferase activity"/>
    <property type="evidence" value="ECO:0007669"/>
    <property type="project" value="UniProtKB-KW"/>
</dbReference>
<protein>
    <submittedName>
        <fullName evidence="2">Transferase</fullName>
    </submittedName>
</protein>
<evidence type="ECO:0000313" key="2">
    <source>
        <dbReference type="EMBL" id="MDR9896212.1"/>
    </source>
</evidence>